<dbReference type="OrthoDB" id="4775590at2"/>
<keyword evidence="1" id="KW-0732">Signal</keyword>
<proteinExistence type="predicted"/>
<accession>I4EIU3</accession>
<name>I4EIU3_9BACT</name>
<comment type="caution">
    <text evidence="2">The sequence shown here is derived from an EMBL/GenBank/DDBJ whole genome shotgun (WGS) entry which is preliminary data.</text>
</comment>
<keyword evidence="3" id="KW-1185">Reference proteome</keyword>
<feature type="signal peptide" evidence="1">
    <location>
        <begin position="1"/>
        <end position="20"/>
    </location>
</feature>
<sequence>MKRKLLTVIAAALLALGVVAGAGAQAFPNNWGQEVSGCNHSDCYPGGTSRGGYVSGQARDAEGPGYGWEIHNLANPGNSNPGGF</sequence>
<evidence type="ECO:0000256" key="1">
    <source>
        <dbReference type="SAM" id="SignalP"/>
    </source>
</evidence>
<gene>
    <name evidence="2" type="ORF">NITHO_3630011</name>
</gene>
<organism evidence="2 3">
    <name type="scientific">Nitrolancea hollandica Lb</name>
    <dbReference type="NCBI Taxonomy" id="1129897"/>
    <lineage>
        <taxon>Bacteria</taxon>
        <taxon>Pseudomonadati</taxon>
        <taxon>Thermomicrobiota</taxon>
        <taxon>Thermomicrobia</taxon>
        <taxon>Sphaerobacterales</taxon>
        <taxon>Sphaerobacterineae</taxon>
        <taxon>Sphaerobacteraceae</taxon>
        <taxon>Nitrolancea</taxon>
    </lineage>
</organism>
<dbReference type="AlphaFoldDB" id="I4EIU3"/>
<dbReference type="Proteomes" id="UP000004221">
    <property type="component" value="Unassembled WGS sequence"/>
</dbReference>
<dbReference type="RefSeq" id="WP_008478872.1">
    <property type="nucleotide sequence ID" value="NZ_CAGS01000294.1"/>
</dbReference>
<dbReference type="EMBL" id="CAGS01000294">
    <property type="protein sequence ID" value="CCF84605.1"/>
    <property type="molecule type" value="Genomic_DNA"/>
</dbReference>
<protein>
    <submittedName>
        <fullName evidence="2">Uncharacterized protein</fullName>
    </submittedName>
</protein>
<reference evidence="2 3" key="1">
    <citation type="journal article" date="2012" name="ISME J.">
        <title>Nitrification expanded: discovery, physiology and genomics of a nitrite-oxidizing bacterium from the phylum Chloroflexi.</title>
        <authorList>
            <person name="Sorokin D.Y."/>
            <person name="Lucker S."/>
            <person name="Vejmelkova D."/>
            <person name="Kostrikina N.A."/>
            <person name="Kleerebezem R."/>
            <person name="Rijpstra W.I."/>
            <person name="Damste J.S."/>
            <person name="Le Paslier D."/>
            <person name="Muyzer G."/>
            <person name="Wagner M."/>
            <person name="van Loosdrecht M.C."/>
            <person name="Daims H."/>
        </authorList>
    </citation>
    <scope>NUCLEOTIDE SEQUENCE [LARGE SCALE GENOMIC DNA]</scope>
    <source>
        <strain evidence="3">none</strain>
    </source>
</reference>
<evidence type="ECO:0000313" key="3">
    <source>
        <dbReference type="Proteomes" id="UP000004221"/>
    </source>
</evidence>
<evidence type="ECO:0000313" key="2">
    <source>
        <dbReference type="EMBL" id="CCF84605.1"/>
    </source>
</evidence>
<feature type="chain" id="PRO_5003689200" evidence="1">
    <location>
        <begin position="21"/>
        <end position="84"/>
    </location>
</feature>